<dbReference type="EC" id="3.2.1.21" evidence="6"/>
<protein>
    <submittedName>
        <fullName evidence="6">Beta-glucosidase BglX</fullName>
        <ecNumber evidence="6">3.2.1.21</ecNumber>
    </submittedName>
</protein>
<comment type="similarity">
    <text evidence="1 4">Belongs to the glycosyl hydrolase 3 family.</text>
</comment>
<gene>
    <name evidence="6" type="primary">bglX</name>
    <name evidence="6" type="ORF">H9705_01400</name>
</gene>
<dbReference type="SMART" id="SM01217">
    <property type="entry name" value="Fn3_like"/>
    <property type="match status" value="1"/>
</dbReference>
<sequence>MNHTELEALLQDMSLREKIGQVFQISGQLLAEDSAAMGPMQEMGVTQEDLSLAGTVLGICGAEKICKIQKEYMERHPHHIPLIFMLDVINGYRTVYPIPLAQGASFLPELSGKCAQMAAREAAAAGLHVTFSPMTDLVRDARWGRVMESTGEDVYLNSQFAKAMTEGYQGNDLAGEETLGACVKHFAGYGAPEAGRDYNTVQLTERTFREYYLPAYQAAVDAGVALVMTSFNTVNDIPATVNKQLMRGILRDEMGFDGVLISDFGAIGETIAHGLSSDRADAAKRALEAGVDIDMMSGVYPEQLEQLIRGGKVREELLDEAVMRILELKNRLGLFENPFKGADPEKEHAVILCEEHRALAREAAERSFVLLKNENDFLPLKKEEKIALIGPYVSRKQLLGGWSFLGDSGDTVTVEEAARALMPEWNVTFAKGCTVLDPGTKLVGFGEYREEAYTEEEQSRLWREACDAAREADKVVLFLGEHFLQTGEATSRGILELPQIQQKLLREITAVNPNTAVVLFTGRPLDLRLVRKHAKAVLEAWMPGTEGGTALIRTLTGACEPTGRLPMSFPYCVGQVPVHYDEFPTGRPYHAPDENRFLSKYLDIPNQPLYPFGYGIGYTTFSVSPVCLDREEMTRDGCITAKVTVRNTGDRPGTDVIQLYLHDVAASVVRPVKQLKGWQRITLEPGEEAEAVFRIREDMLRFYTADGTWDSEPGVFEVIIGESSASENKKSFLLV</sequence>
<reference evidence="6" key="2">
    <citation type="submission" date="2021-04" db="EMBL/GenBank/DDBJ databases">
        <authorList>
            <person name="Gilroy R."/>
        </authorList>
    </citation>
    <scope>NUCLEOTIDE SEQUENCE</scope>
    <source>
        <strain evidence="6">CHK185-5351</strain>
    </source>
</reference>
<dbReference type="SUPFAM" id="SSF52279">
    <property type="entry name" value="Beta-D-glucan exohydrolase, C-terminal domain"/>
    <property type="match status" value="1"/>
</dbReference>
<evidence type="ECO:0000256" key="3">
    <source>
        <dbReference type="ARBA" id="ARBA00023277"/>
    </source>
</evidence>
<evidence type="ECO:0000256" key="4">
    <source>
        <dbReference type="RuleBase" id="RU361161"/>
    </source>
</evidence>
<proteinExistence type="inferred from homology"/>
<feature type="domain" description="Fibronectin type III-like" evidence="5">
    <location>
        <begin position="655"/>
        <end position="724"/>
    </location>
</feature>
<dbReference type="InterPro" id="IPR019800">
    <property type="entry name" value="Glyco_hydro_3_AS"/>
</dbReference>
<dbReference type="FunFam" id="2.60.40.10:FF:000495">
    <property type="entry name" value="Periplasmic beta-glucosidase"/>
    <property type="match status" value="1"/>
</dbReference>
<dbReference type="GO" id="GO:0005975">
    <property type="term" value="P:carbohydrate metabolic process"/>
    <property type="evidence" value="ECO:0007669"/>
    <property type="project" value="InterPro"/>
</dbReference>
<dbReference type="Gene3D" id="3.40.50.1700">
    <property type="entry name" value="Glycoside hydrolase family 3 C-terminal domain"/>
    <property type="match status" value="1"/>
</dbReference>
<reference evidence="6" key="1">
    <citation type="journal article" date="2021" name="PeerJ">
        <title>Extensive microbial diversity within the chicken gut microbiome revealed by metagenomics and culture.</title>
        <authorList>
            <person name="Gilroy R."/>
            <person name="Ravi A."/>
            <person name="Getino M."/>
            <person name="Pursley I."/>
            <person name="Horton D.L."/>
            <person name="Alikhan N.F."/>
            <person name="Baker D."/>
            <person name="Gharbi K."/>
            <person name="Hall N."/>
            <person name="Watson M."/>
            <person name="Adriaenssens E.M."/>
            <person name="Foster-Nyarko E."/>
            <person name="Jarju S."/>
            <person name="Secka A."/>
            <person name="Antonio M."/>
            <person name="Oren A."/>
            <person name="Chaudhuri R.R."/>
            <person name="La Ragione R."/>
            <person name="Hildebrand F."/>
            <person name="Pallen M.J."/>
        </authorList>
    </citation>
    <scope>NUCLEOTIDE SEQUENCE</scope>
    <source>
        <strain evidence="6">CHK185-5351</strain>
    </source>
</reference>
<dbReference type="PROSITE" id="PS00775">
    <property type="entry name" value="GLYCOSYL_HYDROL_F3"/>
    <property type="match status" value="1"/>
</dbReference>
<dbReference type="Gene3D" id="2.60.40.10">
    <property type="entry name" value="Immunoglobulins"/>
    <property type="match status" value="1"/>
</dbReference>
<dbReference type="SUPFAM" id="SSF51445">
    <property type="entry name" value="(Trans)glycosidases"/>
    <property type="match status" value="1"/>
</dbReference>
<dbReference type="Proteomes" id="UP000823849">
    <property type="component" value="Unassembled WGS sequence"/>
</dbReference>
<evidence type="ECO:0000256" key="2">
    <source>
        <dbReference type="ARBA" id="ARBA00022801"/>
    </source>
</evidence>
<evidence type="ECO:0000313" key="6">
    <source>
        <dbReference type="EMBL" id="HJC14470.1"/>
    </source>
</evidence>
<dbReference type="InterPro" id="IPR036962">
    <property type="entry name" value="Glyco_hydro_3_N_sf"/>
</dbReference>
<dbReference type="InterPro" id="IPR050288">
    <property type="entry name" value="Cellulose_deg_GH3"/>
</dbReference>
<evidence type="ECO:0000313" key="7">
    <source>
        <dbReference type="Proteomes" id="UP000823849"/>
    </source>
</evidence>
<evidence type="ECO:0000259" key="5">
    <source>
        <dbReference type="SMART" id="SM01217"/>
    </source>
</evidence>
<keyword evidence="4 6" id="KW-0326">Glycosidase</keyword>
<dbReference type="PANTHER" id="PTHR42715">
    <property type="entry name" value="BETA-GLUCOSIDASE"/>
    <property type="match status" value="1"/>
</dbReference>
<comment type="caution">
    <text evidence="6">The sequence shown here is derived from an EMBL/GenBank/DDBJ whole genome shotgun (WGS) entry which is preliminary data.</text>
</comment>
<keyword evidence="2 4" id="KW-0378">Hydrolase</keyword>
<dbReference type="InterPro" id="IPR036881">
    <property type="entry name" value="Glyco_hydro_3_C_sf"/>
</dbReference>
<dbReference type="Pfam" id="PF01915">
    <property type="entry name" value="Glyco_hydro_3_C"/>
    <property type="match status" value="1"/>
</dbReference>
<dbReference type="PRINTS" id="PR00133">
    <property type="entry name" value="GLHYDRLASE3"/>
</dbReference>
<dbReference type="AlphaFoldDB" id="A0A9D2SLE8"/>
<evidence type="ECO:0000256" key="1">
    <source>
        <dbReference type="ARBA" id="ARBA00005336"/>
    </source>
</evidence>
<dbReference type="GO" id="GO:0008422">
    <property type="term" value="F:beta-glucosidase activity"/>
    <property type="evidence" value="ECO:0007669"/>
    <property type="project" value="UniProtKB-EC"/>
</dbReference>
<dbReference type="Pfam" id="PF14310">
    <property type="entry name" value="Fn3-like"/>
    <property type="match status" value="1"/>
</dbReference>
<dbReference type="Pfam" id="PF00933">
    <property type="entry name" value="Glyco_hydro_3"/>
    <property type="match status" value="1"/>
</dbReference>
<organism evidence="6 7">
    <name type="scientific">Candidatus Fusicatenibacter intestinigallinarum</name>
    <dbReference type="NCBI Taxonomy" id="2838598"/>
    <lineage>
        <taxon>Bacteria</taxon>
        <taxon>Bacillati</taxon>
        <taxon>Bacillota</taxon>
        <taxon>Clostridia</taxon>
        <taxon>Lachnospirales</taxon>
        <taxon>Lachnospiraceae</taxon>
        <taxon>Fusicatenibacter</taxon>
    </lineage>
</organism>
<dbReference type="InterPro" id="IPR002772">
    <property type="entry name" value="Glyco_hydro_3_C"/>
</dbReference>
<dbReference type="PANTHER" id="PTHR42715:SF10">
    <property type="entry name" value="BETA-GLUCOSIDASE"/>
    <property type="match status" value="1"/>
</dbReference>
<dbReference type="InterPro" id="IPR013783">
    <property type="entry name" value="Ig-like_fold"/>
</dbReference>
<dbReference type="InterPro" id="IPR001764">
    <property type="entry name" value="Glyco_hydro_3_N"/>
</dbReference>
<keyword evidence="3" id="KW-0119">Carbohydrate metabolism</keyword>
<dbReference type="EMBL" id="DWWU01000007">
    <property type="protein sequence ID" value="HJC14470.1"/>
    <property type="molecule type" value="Genomic_DNA"/>
</dbReference>
<dbReference type="NCBIfam" id="NF011678">
    <property type="entry name" value="PRK15098.1"/>
    <property type="match status" value="1"/>
</dbReference>
<name>A0A9D2SLE8_9FIRM</name>
<accession>A0A9D2SLE8</accession>
<dbReference type="Gene3D" id="3.20.20.300">
    <property type="entry name" value="Glycoside hydrolase, family 3, N-terminal domain"/>
    <property type="match status" value="1"/>
</dbReference>
<dbReference type="InterPro" id="IPR026891">
    <property type="entry name" value="Fn3-like"/>
</dbReference>
<dbReference type="InterPro" id="IPR017853">
    <property type="entry name" value="GH"/>
</dbReference>